<dbReference type="EMBL" id="CP014504">
    <property type="protein sequence ID" value="AMP97546.1"/>
    <property type="molecule type" value="Genomic_DNA"/>
</dbReference>
<dbReference type="InterPro" id="IPR014729">
    <property type="entry name" value="Rossmann-like_a/b/a_fold"/>
</dbReference>
<evidence type="ECO:0000259" key="2">
    <source>
        <dbReference type="Pfam" id="PF00582"/>
    </source>
</evidence>
<gene>
    <name evidence="3" type="ORF">AY601_0596</name>
</gene>
<dbReference type="InterPro" id="IPR006015">
    <property type="entry name" value="Universal_stress_UspA"/>
</dbReference>
<accession>A0A127V8A8</accession>
<dbReference type="Proteomes" id="UP000071561">
    <property type="component" value="Chromosome"/>
</dbReference>
<keyword evidence="4" id="KW-1185">Reference proteome</keyword>
<dbReference type="RefSeq" id="WP_068396207.1">
    <property type="nucleotide sequence ID" value="NZ_CP014504.1"/>
</dbReference>
<dbReference type="AlphaFoldDB" id="A0A127V8A8"/>
<dbReference type="CDD" id="cd00293">
    <property type="entry name" value="USP-like"/>
    <property type="match status" value="1"/>
</dbReference>
<proteinExistence type="inferred from homology"/>
<dbReference type="Gene3D" id="3.40.50.620">
    <property type="entry name" value="HUPs"/>
    <property type="match status" value="2"/>
</dbReference>
<feature type="domain" description="UspA" evidence="2">
    <location>
        <begin position="7"/>
        <end position="152"/>
    </location>
</feature>
<organism evidence="3 4">
    <name type="scientific">Pedobacter cryoconitis</name>
    <dbReference type="NCBI Taxonomy" id="188932"/>
    <lineage>
        <taxon>Bacteria</taxon>
        <taxon>Pseudomonadati</taxon>
        <taxon>Bacteroidota</taxon>
        <taxon>Sphingobacteriia</taxon>
        <taxon>Sphingobacteriales</taxon>
        <taxon>Sphingobacteriaceae</taxon>
        <taxon>Pedobacter</taxon>
    </lineage>
</organism>
<protein>
    <recommendedName>
        <fullName evidence="2">UspA domain-containing protein</fullName>
    </recommendedName>
</protein>
<evidence type="ECO:0000313" key="3">
    <source>
        <dbReference type="EMBL" id="AMP97546.1"/>
    </source>
</evidence>
<dbReference type="PANTHER" id="PTHR46268:SF6">
    <property type="entry name" value="UNIVERSAL STRESS PROTEIN UP12"/>
    <property type="match status" value="1"/>
</dbReference>
<evidence type="ECO:0000256" key="1">
    <source>
        <dbReference type="ARBA" id="ARBA00008791"/>
    </source>
</evidence>
<dbReference type="KEGG" id="pcm:AY601_0596"/>
<dbReference type="PANTHER" id="PTHR46268">
    <property type="entry name" value="STRESS RESPONSE PROTEIN NHAX"/>
    <property type="match status" value="1"/>
</dbReference>
<name>A0A127V8A8_9SPHI</name>
<dbReference type="Pfam" id="PF00582">
    <property type="entry name" value="Usp"/>
    <property type="match status" value="1"/>
</dbReference>
<evidence type="ECO:0000313" key="4">
    <source>
        <dbReference type="Proteomes" id="UP000071561"/>
    </source>
</evidence>
<dbReference type="InterPro" id="IPR006016">
    <property type="entry name" value="UspA"/>
</dbReference>
<dbReference type="PRINTS" id="PR01438">
    <property type="entry name" value="UNVRSLSTRESS"/>
</dbReference>
<sequence>MRKINKKSILVLTDFSGYAKNAAESAMSLADKMKMDIILCNIYPVPAVRSSAEILFPTGYEDIAKQQSIDSLKIEKIRLQSILKRDTDISRIPGLTIIDEDHTFSTIANLIKKEKNITMVTIGTRHHQGNEFLFGGGINTIVNKSNCPVLLISEKVLTDAIKTIIFATDLAIEDIKQLKLLTEKADLFKSHIHVCHISPPTPIVIDFNEEYHLSEFIQEMGKLTFKKISFKNIQGKNIIQDLIEFEEETHADLLVLIHKKHSFLWKLFHESKIKRLVTNQKSPLLILPG</sequence>
<comment type="similarity">
    <text evidence="1">Belongs to the universal stress protein A family.</text>
</comment>
<dbReference type="OrthoDB" id="789733at2"/>
<reference evidence="3 4" key="1">
    <citation type="submission" date="2016-03" db="EMBL/GenBank/DDBJ databases">
        <title>Complete genome sequence of Pedobacter cryoconitis PAMC 27485.</title>
        <authorList>
            <person name="Lee J."/>
            <person name="Kim O.-S."/>
        </authorList>
    </citation>
    <scope>NUCLEOTIDE SEQUENCE [LARGE SCALE GENOMIC DNA]</scope>
    <source>
        <strain evidence="3 4">PAMC 27485</strain>
    </source>
</reference>
<dbReference type="SUPFAM" id="SSF52402">
    <property type="entry name" value="Adenine nucleotide alpha hydrolases-like"/>
    <property type="match status" value="2"/>
</dbReference>
<dbReference type="PATRIC" id="fig|188932.3.peg.612"/>